<comment type="caution">
    <text evidence="1">The sequence shown here is derived from an EMBL/GenBank/DDBJ whole genome shotgun (WGS) entry which is preliminary data.</text>
</comment>
<reference evidence="1 2" key="1">
    <citation type="submission" date="2017-07" db="EMBL/GenBank/DDBJ databases">
        <title>Genome sequence of the Sordaria macrospora wild type strain R19027.</title>
        <authorList>
            <person name="Nowrousian M."/>
            <person name="Teichert I."/>
            <person name="Kueck U."/>
        </authorList>
    </citation>
    <scope>NUCLEOTIDE SEQUENCE [LARGE SCALE GENOMIC DNA]</scope>
    <source>
        <strain evidence="1 2">R19027</strain>
        <tissue evidence="1">Mycelium</tissue>
    </source>
</reference>
<evidence type="ECO:0000313" key="1">
    <source>
        <dbReference type="EMBL" id="KAA8624246.1"/>
    </source>
</evidence>
<dbReference type="SMART" id="SM00497">
    <property type="entry name" value="IENR1"/>
    <property type="match status" value="1"/>
</dbReference>
<name>A0A8S8ZDE2_SORMA</name>
<dbReference type="EMBL" id="NMPR01000244">
    <property type="protein sequence ID" value="KAA8624246.1"/>
    <property type="molecule type" value="Genomic_DNA"/>
</dbReference>
<accession>A0A8S8ZDE2</accession>
<dbReference type="AlphaFoldDB" id="A0A8S8ZDE2"/>
<dbReference type="Proteomes" id="UP000433876">
    <property type="component" value="Unassembled WGS sequence"/>
</dbReference>
<dbReference type="VEuPathDB" id="FungiDB:SMAC_12691"/>
<gene>
    <name evidence="1" type="ORF">SMACR_12691</name>
</gene>
<proteinExistence type="predicted"/>
<organism evidence="1 2">
    <name type="scientific">Sordaria macrospora</name>
    <dbReference type="NCBI Taxonomy" id="5147"/>
    <lineage>
        <taxon>Eukaryota</taxon>
        <taxon>Fungi</taxon>
        <taxon>Dikarya</taxon>
        <taxon>Ascomycota</taxon>
        <taxon>Pezizomycotina</taxon>
        <taxon>Sordariomycetes</taxon>
        <taxon>Sordariomycetidae</taxon>
        <taxon>Sordariales</taxon>
        <taxon>Sordariaceae</taxon>
        <taxon>Sordaria</taxon>
    </lineage>
</organism>
<sequence>MPPKFSSDYYFLFLEQYYLLHDSFNLNTRRVVNFRVNQGVNIYLYDREGQILYYYSFSVRQMCEDIGISHLTLSKYLDKDGAFYLNSFRLTKTAIEGAKPSYLTAEELADMLLQKKKEYFKNNLLIGGNKNDSSQPLIIQEVSSGIVLNFPSGDPTT</sequence>
<dbReference type="InterPro" id="IPR003647">
    <property type="entry name" value="Intron_nuc_1_rpt"/>
</dbReference>
<evidence type="ECO:0000313" key="2">
    <source>
        <dbReference type="Proteomes" id="UP000433876"/>
    </source>
</evidence>
<protein>
    <submittedName>
        <fullName evidence="1">Uncharacterized protein</fullName>
    </submittedName>
</protein>